<name>A0A076JFD5_BIFAD</name>
<keyword evidence="5 8" id="KW-0687">Ribonucleoprotein</keyword>
<dbReference type="Proteomes" id="UP000192714">
    <property type="component" value="Unassembled WGS sequence"/>
</dbReference>
<keyword evidence="2 8" id="KW-0699">rRNA-binding</keyword>
<evidence type="ECO:0000256" key="4">
    <source>
        <dbReference type="ARBA" id="ARBA00022980"/>
    </source>
</evidence>
<dbReference type="Pfam" id="PF00410">
    <property type="entry name" value="Ribosomal_S8"/>
    <property type="match status" value="1"/>
</dbReference>
<dbReference type="eggNOG" id="COG0096">
    <property type="taxonomic scope" value="Bacteria"/>
</dbReference>
<proteinExistence type="inferred from homology"/>
<evidence type="ECO:0000256" key="6">
    <source>
        <dbReference type="ARBA" id="ARBA00035258"/>
    </source>
</evidence>
<dbReference type="Proteomes" id="UP001206013">
    <property type="component" value="Unassembled WGS sequence"/>
</dbReference>
<dbReference type="EMBL" id="MAXD01000001">
    <property type="protein sequence ID" value="OFA35940.1"/>
    <property type="molecule type" value="Genomic_DNA"/>
</dbReference>
<dbReference type="Proteomes" id="UP000284589">
    <property type="component" value="Unassembled WGS sequence"/>
</dbReference>
<comment type="function">
    <text evidence="8">One of the primary rRNA binding proteins, it binds directly to 16S rRNA central domain where it helps coordinate assembly of the platform of the 30S subunit.</text>
</comment>
<dbReference type="Proteomes" id="UP000470200">
    <property type="component" value="Unassembled WGS sequence"/>
</dbReference>
<dbReference type="NCBIfam" id="NF001109">
    <property type="entry name" value="PRK00136.1"/>
    <property type="match status" value="1"/>
</dbReference>
<evidence type="ECO:0000313" key="9">
    <source>
        <dbReference type="EMBL" id="AVT44794.1"/>
    </source>
</evidence>
<evidence type="ECO:0000313" key="33">
    <source>
        <dbReference type="Proteomes" id="UP000193905"/>
    </source>
</evidence>
<evidence type="ECO:0000313" key="13">
    <source>
        <dbReference type="EMBL" id="KAB5748044.1"/>
    </source>
</evidence>
<evidence type="ECO:0000313" key="29">
    <source>
        <dbReference type="Proteomes" id="UP000192714"/>
    </source>
</evidence>
<reference evidence="35 36" key="6">
    <citation type="submission" date="2018-08" db="EMBL/GenBank/DDBJ databases">
        <title>A genome reference for cultivated species of the human gut microbiota.</title>
        <authorList>
            <person name="Zou Y."/>
            <person name="Xue W."/>
            <person name="Luo G."/>
        </authorList>
    </citation>
    <scope>NUCLEOTIDE SEQUENCE [LARGE SCALE GENOMIC DNA]</scope>
    <source>
        <strain evidence="24 36">AF21-27</strain>
        <strain evidence="25 35">AM12-20</strain>
    </source>
</reference>
<dbReference type="EMBL" id="AP028457">
    <property type="protein sequence ID" value="BEK82389.1"/>
    <property type="molecule type" value="Genomic_DNA"/>
</dbReference>
<dbReference type="EMBL" id="WDIP01000001">
    <property type="protein sequence ID" value="KAB5887474.1"/>
    <property type="molecule type" value="Genomic_DNA"/>
</dbReference>
<dbReference type="Proteomes" id="UP001357973">
    <property type="component" value="Chromosome"/>
</dbReference>
<reference evidence="12" key="9">
    <citation type="submission" date="2021-08" db="EMBL/GenBank/DDBJ databases">
        <title>Draft genome sequence of the GABA producer Bifidobacterium adolescentis 4-2, isolated from healthy human feces.</title>
        <authorList>
            <person name="Altaib H."/>
            <person name="Niwa R."/>
            <person name="Abe M."/>
            <person name="Suzuki T."/>
        </authorList>
    </citation>
    <scope>NUCLEOTIDE SEQUENCE</scope>
    <source>
        <strain evidence="12">4-2</strain>
    </source>
</reference>
<dbReference type="EMBL" id="BPPZ01000001">
    <property type="protein sequence ID" value="GJD13138.1"/>
    <property type="molecule type" value="Genomic_DNA"/>
</dbReference>
<evidence type="ECO:0000313" key="39">
    <source>
        <dbReference type="Proteomes" id="UP000470200"/>
    </source>
</evidence>
<dbReference type="PANTHER" id="PTHR11758">
    <property type="entry name" value="40S RIBOSOMAL PROTEIN S15A"/>
    <property type="match status" value="1"/>
</dbReference>
<dbReference type="InterPro" id="IPR000630">
    <property type="entry name" value="Ribosomal_uS8"/>
</dbReference>
<dbReference type="Proteomes" id="UP000241454">
    <property type="component" value="Chromosome"/>
</dbReference>
<dbReference type="PATRIC" id="fig|1680.5.peg.371"/>
<dbReference type="Proteomes" id="UP000886943">
    <property type="component" value="Unassembled WGS sequence"/>
</dbReference>
<keyword evidence="41" id="KW-1185">Reference proteome</keyword>
<evidence type="ECO:0000313" key="41">
    <source>
        <dbReference type="Proteomes" id="UP001357973"/>
    </source>
</evidence>
<evidence type="ECO:0000313" key="34">
    <source>
        <dbReference type="Proteomes" id="UP000241454"/>
    </source>
</evidence>
<dbReference type="EMBL" id="CP047129">
    <property type="protein sequence ID" value="QHB62126.1"/>
    <property type="molecule type" value="Genomic_DNA"/>
</dbReference>
<reference evidence="26" key="12">
    <citation type="submission" date="2023-09" db="EMBL/GenBank/DDBJ databases">
        <title>Ecological and genomic based identification of the Bifidobacterium adolescentis prototype of the healthy human gut microbiota.</title>
        <authorList>
            <person name="Lugli G.A."/>
            <person name="Argentini C."/>
            <person name="Tarracchini C."/>
            <person name="Fontana F."/>
            <person name="Alessandri G."/>
            <person name="Mancabelli L."/>
            <person name="Milani C."/>
            <person name="Turroni F."/>
            <person name="Ventura M."/>
        </authorList>
    </citation>
    <scope>NUCLEOTIDE SEQUENCE</scope>
    <source>
        <strain evidence="26">703B</strain>
    </source>
</reference>
<dbReference type="GO" id="GO:0003735">
    <property type="term" value="F:structural constituent of ribosome"/>
    <property type="evidence" value="ECO:0007669"/>
    <property type="project" value="InterPro"/>
</dbReference>
<evidence type="ECO:0000313" key="23">
    <source>
        <dbReference type="EMBL" id="QHB62126.1"/>
    </source>
</evidence>
<dbReference type="OrthoDB" id="9802617at2"/>
<evidence type="ECO:0000256" key="1">
    <source>
        <dbReference type="ARBA" id="ARBA00006471"/>
    </source>
</evidence>
<evidence type="ECO:0000313" key="37">
    <source>
        <dbReference type="Proteomes" id="UP000437631"/>
    </source>
</evidence>
<dbReference type="GO" id="GO:0005840">
    <property type="term" value="C:ribosome"/>
    <property type="evidence" value="ECO:0007669"/>
    <property type="project" value="UniProtKB-KW"/>
</dbReference>
<evidence type="ECO:0000256" key="3">
    <source>
        <dbReference type="ARBA" id="ARBA00022884"/>
    </source>
</evidence>
<evidence type="ECO:0000313" key="21">
    <source>
        <dbReference type="EMBL" id="OSG97791.1"/>
    </source>
</evidence>
<dbReference type="EMBL" id="LNKF01000002">
    <property type="protein sequence ID" value="OSG95122.1"/>
    <property type="molecule type" value="Genomic_DNA"/>
</dbReference>
<accession>A0A076JFD5</accession>
<dbReference type="KEGG" id="badl:BADO_0342"/>
<keyword evidence="4 8" id="KW-0689">Ribosomal protein</keyword>
<evidence type="ECO:0000313" key="19">
    <source>
        <dbReference type="EMBL" id="OSG87453.1"/>
    </source>
</evidence>
<dbReference type="EMBL" id="CYYI01000002">
    <property type="protein sequence ID" value="CUN50935.1"/>
    <property type="molecule type" value="Genomic_DNA"/>
</dbReference>
<dbReference type="Proteomes" id="UP000464884">
    <property type="component" value="Chromosome"/>
</dbReference>
<evidence type="ECO:0000313" key="18">
    <source>
        <dbReference type="EMBL" id="OQM57612.1"/>
    </source>
</evidence>
<reference evidence="23 38" key="8">
    <citation type="submission" date="2019-12" db="EMBL/GenBank/DDBJ databases">
        <title>Draft Genome Sequence of Bifidobacterium adolescentis ZJ2.</title>
        <authorList>
            <person name="Jin Z."/>
        </authorList>
    </citation>
    <scope>NUCLEOTIDE SEQUENCE [LARGE SCALE GENOMIC DNA]</scope>
    <source>
        <strain evidence="23 38">ZJ2</strain>
    </source>
</reference>
<dbReference type="Proteomes" id="UP000285462">
    <property type="component" value="Unassembled WGS sequence"/>
</dbReference>
<dbReference type="GeneID" id="97501895"/>
<evidence type="ECO:0000313" key="25">
    <source>
        <dbReference type="EMBL" id="RHJ20059.1"/>
    </source>
</evidence>
<reference evidence="11 27" key="1">
    <citation type="submission" date="2015-09" db="EMBL/GenBank/DDBJ databases">
        <authorList>
            <consortium name="Pathogen Informatics"/>
        </authorList>
    </citation>
    <scope>NUCLEOTIDE SEQUENCE [LARGE SCALE GENOMIC DNA]</scope>
    <source>
        <strain evidence="11 27">2789STDY5608824</strain>
    </source>
</reference>
<protein>
    <recommendedName>
        <fullName evidence="6 8">Small ribosomal subunit protein uS8</fullName>
    </recommendedName>
</protein>
<dbReference type="EMBL" id="WDFR01000001">
    <property type="protein sequence ID" value="KAB6031975.1"/>
    <property type="molecule type" value="Genomic_DNA"/>
</dbReference>
<comment type="similarity">
    <text evidence="1 8">Belongs to the universal ribosomal protein uS8 family.</text>
</comment>
<dbReference type="GO" id="GO:0006412">
    <property type="term" value="P:translation"/>
    <property type="evidence" value="ECO:0007669"/>
    <property type="project" value="UniProtKB-UniRule"/>
</dbReference>
<evidence type="ECO:0000313" key="11">
    <source>
        <dbReference type="EMBL" id="CUN50935.1"/>
    </source>
</evidence>
<dbReference type="KEGG" id="bado:BBMN23_0365"/>
<dbReference type="Proteomes" id="UP000095647">
    <property type="component" value="Unassembled WGS sequence"/>
</dbReference>
<dbReference type="SUPFAM" id="SSF56047">
    <property type="entry name" value="Ribosomal protein S8"/>
    <property type="match status" value="1"/>
</dbReference>
<evidence type="ECO:0000256" key="5">
    <source>
        <dbReference type="ARBA" id="ARBA00023274"/>
    </source>
</evidence>
<dbReference type="Proteomes" id="UP000193208">
    <property type="component" value="Unassembled WGS sequence"/>
</dbReference>
<dbReference type="Proteomes" id="UP000193377">
    <property type="component" value="Unassembled WGS sequence"/>
</dbReference>
<dbReference type="EMBL" id="LNKI01000001">
    <property type="protein sequence ID" value="OSH01322.1"/>
    <property type="molecule type" value="Genomic_DNA"/>
</dbReference>
<dbReference type="GO" id="GO:1990904">
    <property type="term" value="C:ribonucleoprotein complex"/>
    <property type="evidence" value="ECO:0007669"/>
    <property type="project" value="UniProtKB-KW"/>
</dbReference>
<evidence type="ECO:0000313" key="22">
    <source>
        <dbReference type="EMBL" id="OSH01322.1"/>
    </source>
</evidence>
<comment type="subunit">
    <text evidence="7 8">Part of the 30S ribosomal subunit. Contacts proteins S5 and S12.</text>
</comment>
<evidence type="ECO:0000313" key="35">
    <source>
        <dbReference type="Proteomes" id="UP000284589"/>
    </source>
</evidence>
<dbReference type="Proteomes" id="UP000437631">
    <property type="component" value="Unassembled WGS sequence"/>
</dbReference>
<dbReference type="Proteomes" id="UP000470926">
    <property type="component" value="Unassembled WGS sequence"/>
</dbReference>
<evidence type="ECO:0000313" key="12">
    <source>
        <dbReference type="EMBL" id="GJD13138.1"/>
    </source>
</evidence>
<dbReference type="EMBL" id="QRLP01000001">
    <property type="protein sequence ID" value="RHJ20059.1"/>
    <property type="molecule type" value="Genomic_DNA"/>
</dbReference>
<dbReference type="GO" id="GO:0005737">
    <property type="term" value="C:cytoplasm"/>
    <property type="evidence" value="ECO:0007669"/>
    <property type="project" value="UniProtKB-ARBA"/>
</dbReference>
<keyword evidence="3 8" id="KW-0694">RNA-binding</keyword>
<dbReference type="SMR" id="A0A076JFD5"/>
<dbReference type="Gene3D" id="3.30.1370.30">
    <property type="match status" value="1"/>
</dbReference>
<evidence type="ECO:0000313" key="38">
    <source>
        <dbReference type="Proteomes" id="UP000464884"/>
    </source>
</evidence>
<evidence type="ECO:0000313" key="28">
    <source>
        <dbReference type="Proteomes" id="UP000175684"/>
    </source>
</evidence>
<dbReference type="Proteomes" id="UP000193179">
    <property type="component" value="Chromosome"/>
</dbReference>
<evidence type="ECO:0000313" key="17">
    <source>
        <dbReference type="EMBL" id="OFA35940.1"/>
    </source>
</evidence>
<gene>
    <name evidence="8 10" type="primary">rpsH</name>
    <name evidence="20" type="ORF">AD0028_0362</name>
    <name evidence="21" type="ORF">AL0462_0335</name>
    <name evidence="22" type="ORF">AL0467_0376</name>
    <name evidence="19" type="ORF">B0487_0371</name>
    <name evidence="26" type="ORF">B0703_01885</name>
    <name evidence="10" type="ORF">B19861_03310</name>
    <name evidence="18" type="ORF">B5789_1099</name>
    <name evidence="17" type="ORF">BBK15_01185</name>
    <name evidence="12" type="ORF">BIFAD42_01220</name>
    <name evidence="9" type="ORF">C8077_01860</name>
    <name evidence="25" type="ORF">DW139_01480</name>
    <name evidence="24" type="ORF">DWX79_01240</name>
    <name evidence="11" type="ORF">ERS852382_00606</name>
    <name evidence="23" type="ORF">F3K97_01825</name>
    <name evidence="15" type="ORF">GA542_01945</name>
    <name evidence="14" type="ORF">GA629_02670</name>
    <name evidence="13" type="ORF">GA752_00645</name>
    <name evidence="16" type="ORF">NE692_01390</name>
</gene>
<dbReference type="Proteomes" id="UP000193664">
    <property type="component" value="Unassembled WGS sequence"/>
</dbReference>
<sequence>MTMTDPIADMLTRLRNASAAKHETVDMPYSKFKANIAEILKREGYIKDFTAKEAKVGQTLEVTLKYGPNGERSIQGIKRISKPGLRRYAKSDALPMPLGGLGIAIISTSSGLLTQKECLDRGIGGEIVAFVW</sequence>
<dbReference type="EMBL" id="NAQF01000005">
    <property type="protein sequence ID" value="OQM57612.1"/>
    <property type="molecule type" value="Genomic_DNA"/>
</dbReference>
<dbReference type="Proteomes" id="UP000175684">
    <property type="component" value="Unassembled WGS sequence"/>
</dbReference>
<evidence type="ECO:0000313" key="40">
    <source>
        <dbReference type="Proteomes" id="UP000470926"/>
    </source>
</evidence>
<dbReference type="EMBL" id="LNKH01000003">
    <property type="protein sequence ID" value="OSG97791.1"/>
    <property type="molecule type" value="Genomic_DNA"/>
</dbReference>
<dbReference type="InterPro" id="IPR035987">
    <property type="entry name" value="Ribosomal_uS8_sf"/>
</dbReference>
<evidence type="ECO:0000313" key="10">
    <source>
        <dbReference type="EMBL" id="BEK82389.1"/>
    </source>
</evidence>
<organism evidence="21 33">
    <name type="scientific">Bifidobacterium adolescentis</name>
    <dbReference type="NCBI Taxonomy" id="1680"/>
    <lineage>
        <taxon>Bacteria</taxon>
        <taxon>Bacillati</taxon>
        <taxon>Actinomycetota</taxon>
        <taxon>Actinomycetes</taxon>
        <taxon>Bifidobacteriales</taxon>
        <taxon>Bifidobacteriaceae</taxon>
        <taxon>Bifidobacterium</taxon>
    </lineage>
</organism>
<reference evidence="18 29" key="4">
    <citation type="submission" date="2017-03" db="EMBL/GenBank/DDBJ databases">
        <title>Maternal inheritance of bifidobacteria.</title>
        <authorList>
            <person name="Lugli G.A."/>
            <person name="Duranti S."/>
            <person name="Milani C."/>
            <person name="Mancabelli L."/>
        </authorList>
    </citation>
    <scope>NUCLEOTIDE SEQUENCE [LARGE SCALE GENOMIC DNA]</scope>
    <source>
        <strain evidence="18 29">1892B</strain>
    </source>
</reference>
<evidence type="ECO:0000313" key="36">
    <source>
        <dbReference type="Proteomes" id="UP000285462"/>
    </source>
</evidence>
<evidence type="ECO:0000313" key="15">
    <source>
        <dbReference type="EMBL" id="KAB6031975.1"/>
    </source>
</evidence>
<evidence type="ECO:0000313" key="27">
    <source>
        <dbReference type="Proteomes" id="UP000095647"/>
    </source>
</evidence>
<dbReference type="EMBL" id="QRVT01000001">
    <property type="protein sequence ID" value="RGS65754.1"/>
    <property type="molecule type" value="Genomic_DNA"/>
</dbReference>
<dbReference type="GO" id="GO:0019843">
    <property type="term" value="F:rRNA binding"/>
    <property type="evidence" value="ECO:0007669"/>
    <property type="project" value="UniProtKB-UniRule"/>
</dbReference>
<dbReference type="EMBL" id="WDLT01000001">
    <property type="protein sequence ID" value="KAB5748044.1"/>
    <property type="molecule type" value="Genomic_DNA"/>
</dbReference>
<reference evidence="30 31" key="2">
    <citation type="journal article" date="2016" name="Sci. Rep.">
        <title>Evaluation of genetic diversity among strains of the human gut commensal Bifidobacterium adolescentis.</title>
        <authorList>
            <person name="Duranti S."/>
            <person name="Milani C."/>
            <person name="Lugli G.A."/>
            <person name="Mancabelli L."/>
            <person name="Turroni F."/>
            <person name="Ferrario C."/>
            <person name="Mangifesta M."/>
            <person name="Viappiani A."/>
            <person name="Sanchez B."/>
            <person name="Margolles A."/>
            <person name="van Sinderen D."/>
            <person name="Ventura M."/>
        </authorList>
    </citation>
    <scope>NUCLEOTIDE SEQUENCE [LARGE SCALE GENOMIC DNA]</scope>
    <source>
        <strain evidence="19 31">487B</strain>
        <strain evidence="26">703B</strain>
        <strain evidence="20 32">AD2-8</strain>
        <strain evidence="21 33">AL46-2</strain>
        <strain evidence="22 30">AL46-7</strain>
    </source>
</reference>
<dbReference type="OMA" id="NSAYHDT"/>
<evidence type="ECO:0000256" key="8">
    <source>
        <dbReference type="HAMAP-Rule" id="MF_01302"/>
    </source>
</evidence>
<dbReference type="FunFam" id="3.30.1490.10:FF:000001">
    <property type="entry name" value="30S ribosomal protein S8"/>
    <property type="match status" value="1"/>
</dbReference>
<dbReference type="FunFam" id="3.30.1370.30:FF:000002">
    <property type="entry name" value="30S ribosomal protein S8"/>
    <property type="match status" value="1"/>
</dbReference>
<dbReference type="Proteomes" id="UP000193905">
    <property type="component" value="Unassembled WGS sequence"/>
</dbReference>
<evidence type="ECO:0000313" key="31">
    <source>
        <dbReference type="Proteomes" id="UP000193377"/>
    </source>
</evidence>
<evidence type="ECO:0000256" key="7">
    <source>
        <dbReference type="ARBA" id="ARBA00046740"/>
    </source>
</evidence>
<evidence type="ECO:0000313" key="30">
    <source>
        <dbReference type="Proteomes" id="UP000193208"/>
    </source>
</evidence>
<dbReference type="Gene3D" id="3.30.1490.10">
    <property type="match status" value="1"/>
</dbReference>
<reference evidence="9 34" key="5">
    <citation type="submission" date="2018-03" db="EMBL/GenBank/DDBJ databases">
        <authorList>
            <person name="Keele B.F."/>
        </authorList>
    </citation>
    <scope>NUCLEOTIDE SEQUENCE [LARGE SCALE GENOMIC DNA]</scope>
    <source>
        <strain evidence="9 34">1-11</strain>
    </source>
</reference>
<evidence type="ECO:0000313" key="20">
    <source>
        <dbReference type="EMBL" id="OSG95122.1"/>
    </source>
</evidence>
<reference evidence="17 28" key="3">
    <citation type="submission" date="2016-07" db="EMBL/GenBank/DDBJ databases">
        <title>Draft Genome Sequence of Bifidobacterium adolescentis strain Km 4.</title>
        <authorList>
            <person name="Danilenko V.N."/>
        </authorList>
    </citation>
    <scope>NUCLEOTIDE SEQUENCE [LARGE SCALE GENOMIC DNA]</scope>
    <source>
        <strain evidence="17 28">Km 4</strain>
    </source>
</reference>
<reference evidence="37 39" key="7">
    <citation type="journal article" date="2019" name="Nat. Med.">
        <title>A library of human gut bacterial isolates paired with longitudinal multiomics data enables mechanistic microbiome research.</title>
        <authorList>
            <person name="Poyet M."/>
            <person name="Groussin M."/>
            <person name="Gibbons S.M."/>
            <person name="Avila-Pacheco J."/>
            <person name="Jiang X."/>
            <person name="Kearney S.M."/>
            <person name="Perrotta A.R."/>
            <person name="Berdy B."/>
            <person name="Zhao S."/>
            <person name="Lieberman T.D."/>
            <person name="Swanson P.K."/>
            <person name="Smith M."/>
            <person name="Roesemann S."/>
            <person name="Alexander J.E."/>
            <person name="Rich S.A."/>
            <person name="Livny J."/>
            <person name="Vlamakis H."/>
            <person name="Clish C."/>
            <person name="Bullock K."/>
            <person name="Deik A."/>
            <person name="Scott J."/>
            <person name="Pierce K.A."/>
            <person name="Xavier R.J."/>
            <person name="Alm E.J."/>
        </authorList>
    </citation>
    <scope>NUCLEOTIDE SEQUENCE [LARGE SCALE GENOMIC DNA]</scope>
    <source>
        <strain evidence="14 39">BIOML-A105</strain>
        <strain evidence="13 37">BIOML-A190</strain>
        <strain evidence="15 40">BIOML-A26</strain>
    </source>
</reference>
<evidence type="ECO:0000313" key="24">
    <source>
        <dbReference type="EMBL" id="RGS65754.1"/>
    </source>
</evidence>
<dbReference type="RefSeq" id="WP_003808048.1">
    <property type="nucleotide sequence ID" value="NZ_AP028457.1"/>
</dbReference>
<reference evidence="10 41" key="11">
    <citation type="submission" date="2023-06" db="EMBL/GenBank/DDBJ databases">
        <title>Complete Genome Sequences of Bifidobacterium faecale strain JCM19861T was isolated from human faeces by Jung-Hye Choi et al. (2014).</title>
        <authorList>
            <person name="Okuhama S."/>
            <person name="Takahashi H."/>
            <person name="Imaizumi K."/>
            <person name="Nakayama S."/>
            <person name="Ogata Y."/>
            <person name="Suda W."/>
        </authorList>
    </citation>
    <scope>NUCLEOTIDE SEQUENCE [LARGE SCALE GENOMIC DNA]</scope>
    <source>
        <strain evidence="10 41">JCM 19861</strain>
    </source>
</reference>
<evidence type="ECO:0000313" key="16">
    <source>
        <dbReference type="EMBL" id="MCQ4792124.1"/>
    </source>
</evidence>
<evidence type="ECO:0000256" key="2">
    <source>
        <dbReference type="ARBA" id="ARBA00022730"/>
    </source>
</evidence>
<evidence type="ECO:0000313" key="32">
    <source>
        <dbReference type="Proteomes" id="UP000193664"/>
    </source>
</evidence>
<dbReference type="EMBL" id="JANFYM010000001">
    <property type="protein sequence ID" value="MCQ4792124.1"/>
    <property type="molecule type" value="Genomic_DNA"/>
</dbReference>
<evidence type="ECO:0000313" key="14">
    <source>
        <dbReference type="EMBL" id="KAB5887474.1"/>
    </source>
</evidence>
<dbReference type="EMBL" id="CP028341">
    <property type="protein sequence ID" value="AVT44794.1"/>
    <property type="molecule type" value="Genomic_DNA"/>
</dbReference>
<reference evidence="16" key="10">
    <citation type="submission" date="2022-06" db="EMBL/GenBank/DDBJ databases">
        <title>Isolation of gut microbiota from human fecal samples.</title>
        <authorList>
            <person name="Pamer E.G."/>
            <person name="Barat B."/>
            <person name="Waligurski E."/>
            <person name="Medina S."/>
            <person name="Paddock L."/>
            <person name="Mostad J."/>
        </authorList>
    </citation>
    <scope>NUCLEOTIDE SEQUENCE</scope>
    <source>
        <strain evidence="16">SL.1.01</strain>
    </source>
</reference>
<dbReference type="HAMAP" id="MF_01302_B">
    <property type="entry name" value="Ribosomal_uS8_B"/>
    <property type="match status" value="1"/>
</dbReference>
<dbReference type="EMBL" id="CP133648">
    <property type="protein sequence ID" value="WNE85708.1"/>
    <property type="molecule type" value="Genomic_DNA"/>
</dbReference>
<evidence type="ECO:0000313" key="26">
    <source>
        <dbReference type="EMBL" id="WNE85708.1"/>
    </source>
</evidence>
<dbReference type="AlphaFoldDB" id="A0A076JFD5"/>
<dbReference type="EMBL" id="LNKD01000001">
    <property type="protein sequence ID" value="OSG87453.1"/>
    <property type="molecule type" value="Genomic_DNA"/>
</dbReference>